<organism evidence="2 3">
    <name type="scientific">Tautonia plasticadhaerens</name>
    <dbReference type="NCBI Taxonomy" id="2527974"/>
    <lineage>
        <taxon>Bacteria</taxon>
        <taxon>Pseudomonadati</taxon>
        <taxon>Planctomycetota</taxon>
        <taxon>Planctomycetia</taxon>
        <taxon>Isosphaerales</taxon>
        <taxon>Isosphaeraceae</taxon>
        <taxon>Tautonia</taxon>
    </lineage>
</organism>
<proteinExistence type="predicted"/>
<dbReference type="AlphaFoldDB" id="A0A518H2G2"/>
<evidence type="ECO:0000313" key="2">
    <source>
        <dbReference type="EMBL" id="QDV35042.1"/>
    </source>
</evidence>
<dbReference type="Proteomes" id="UP000317835">
    <property type="component" value="Chromosome"/>
</dbReference>
<feature type="signal peptide" evidence="1">
    <location>
        <begin position="1"/>
        <end position="33"/>
    </location>
</feature>
<evidence type="ECO:0000313" key="3">
    <source>
        <dbReference type="Proteomes" id="UP000317835"/>
    </source>
</evidence>
<accession>A0A518H2G2</accession>
<evidence type="ECO:0000256" key="1">
    <source>
        <dbReference type="SAM" id="SignalP"/>
    </source>
</evidence>
<name>A0A518H2G2_9BACT</name>
<dbReference type="RefSeq" id="WP_145270362.1">
    <property type="nucleotide sequence ID" value="NZ_CP036426.1"/>
</dbReference>
<dbReference type="EMBL" id="CP036426">
    <property type="protein sequence ID" value="QDV35042.1"/>
    <property type="molecule type" value="Genomic_DNA"/>
</dbReference>
<evidence type="ECO:0008006" key="4">
    <source>
        <dbReference type="Google" id="ProtNLM"/>
    </source>
</evidence>
<feature type="chain" id="PRO_5022240865" description="DUF3365 domain-containing protein" evidence="1">
    <location>
        <begin position="34"/>
        <end position="176"/>
    </location>
</feature>
<gene>
    <name evidence="2" type="ORF">ElP_29410</name>
</gene>
<reference evidence="2 3" key="1">
    <citation type="submission" date="2019-02" db="EMBL/GenBank/DDBJ databases">
        <title>Deep-cultivation of Planctomycetes and their phenomic and genomic characterization uncovers novel biology.</title>
        <authorList>
            <person name="Wiegand S."/>
            <person name="Jogler M."/>
            <person name="Boedeker C."/>
            <person name="Pinto D."/>
            <person name="Vollmers J."/>
            <person name="Rivas-Marin E."/>
            <person name="Kohn T."/>
            <person name="Peeters S.H."/>
            <person name="Heuer A."/>
            <person name="Rast P."/>
            <person name="Oberbeckmann S."/>
            <person name="Bunk B."/>
            <person name="Jeske O."/>
            <person name="Meyerdierks A."/>
            <person name="Storesund J.E."/>
            <person name="Kallscheuer N."/>
            <person name="Luecker S."/>
            <person name="Lage O.M."/>
            <person name="Pohl T."/>
            <person name="Merkel B.J."/>
            <person name="Hornburger P."/>
            <person name="Mueller R.-W."/>
            <person name="Bruemmer F."/>
            <person name="Labrenz M."/>
            <person name="Spormann A.M."/>
            <person name="Op den Camp H."/>
            <person name="Overmann J."/>
            <person name="Amann R."/>
            <person name="Jetten M.S.M."/>
            <person name="Mascher T."/>
            <person name="Medema M.H."/>
            <person name="Devos D.P."/>
            <person name="Kaster A.-K."/>
            <person name="Ovreas L."/>
            <person name="Rohde M."/>
            <person name="Galperin M.Y."/>
            <person name="Jogler C."/>
        </authorList>
    </citation>
    <scope>NUCLEOTIDE SEQUENCE [LARGE SCALE GENOMIC DNA]</scope>
    <source>
        <strain evidence="2 3">ElP</strain>
    </source>
</reference>
<keyword evidence="1" id="KW-0732">Signal</keyword>
<sequence length="176" mass="19076" precursor="true">MTTTRRPTLLAWIGGLLASAALLTTMVARPTSADEGGEGDDPALDRARAEVKMLDALYKTAVVSITERYQRGQPAIMVAKDVFGAMDELGHHSARLVDASQAPLGEQTSPETDFERRAAEAMRRGESYVEEVAGEGPDRRLLAATVVPAVHRRCASCHGVEEGDLLGFIRYELPIR</sequence>
<dbReference type="OrthoDB" id="5568461at2"/>
<dbReference type="KEGG" id="tpla:ElP_29410"/>
<keyword evidence="3" id="KW-1185">Reference proteome</keyword>
<protein>
    <recommendedName>
        <fullName evidence="4">DUF3365 domain-containing protein</fullName>
    </recommendedName>
</protein>